<gene>
    <name evidence="2" type="ORF">D9613_000008</name>
</gene>
<reference evidence="2 3" key="1">
    <citation type="submission" date="2019-12" db="EMBL/GenBank/DDBJ databases">
        <authorList>
            <person name="Floudas D."/>
            <person name="Bentzer J."/>
            <person name="Ahren D."/>
            <person name="Johansson T."/>
            <person name="Persson P."/>
            <person name="Tunlid A."/>
        </authorList>
    </citation>
    <scope>NUCLEOTIDE SEQUENCE [LARGE SCALE GENOMIC DNA]</scope>
    <source>
        <strain evidence="2 3">CBS 102.39</strain>
    </source>
</reference>
<feature type="compositionally biased region" description="Polar residues" evidence="1">
    <location>
        <begin position="64"/>
        <end position="91"/>
    </location>
</feature>
<feature type="compositionally biased region" description="Polar residues" evidence="1">
    <location>
        <begin position="29"/>
        <end position="38"/>
    </location>
</feature>
<name>A0A8H4VSA5_9AGAR</name>
<evidence type="ECO:0000256" key="1">
    <source>
        <dbReference type="SAM" id="MobiDB-lite"/>
    </source>
</evidence>
<keyword evidence="3" id="KW-1185">Reference proteome</keyword>
<protein>
    <submittedName>
        <fullName evidence="2">Uncharacterized protein</fullName>
    </submittedName>
</protein>
<accession>A0A8H4VSA5</accession>
<evidence type="ECO:0000313" key="3">
    <source>
        <dbReference type="Proteomes" id="UP000521872"/>
    </source>
</evidence>
<organism evidence="2 3">
    <name type="scientific">Agrocybe pediades</name>
    <dbReference type="NCBI Taxonomy" id="84607"/>
    <lineage>
        <taxon>Eukaryota</taxon>
        <taxon>Fungi</taxon>
        <taxon>Dikarya</taxon>
        <taxon>Basidiomycota</taxon>
        <taxon>Agaricomycotina</taxon>
        <taxon>Agaricomycetes</taxon>
        <taxon>Agaricomycetidae</taxon>
        <taxon>Agaricales</taxon>
        <taxon>Agaricineae</taxon>
        <taxon>Strophariaceae</taxon>
        <taxon>Agrocybe</taxon>
    </lineage>
</organism>
<comment type="caution">
    <text evidence="2">The sequence shown here is derived from an EMBL/GenBank/DDBJ whole genome shotgun (WGS) entry which is preliminary data.</text>
</comment>
<feature type="region of interest" description="Disordered" evidence="1">
    <location>
        <begin position="64"/>
        <end position="114"/>
    </location>
</feature>
<feature type="compositionally biased region" description="Polar residues" evidence="1">
    <location>
        <begin position="1"/>
        <end position="16"/>
    </location>
</feature>
<dbReference type="EMBL" id="JAACJL010000015">
    <property type="protein sequence ID" value="KAF4620593.1"/>
    <property type="molecule type" value="Genomic_DNA"/>
</dbReference>
<proteinExistence type="predicted"/>
<dbReference type="Proteomes" id="UP000521872">
    <property type="component" value="Unassembled WGS sequence"/>
</dbReference>
<dbReference type="AlphaFoldDB" id="A0A8H4VSA5"/>
<sequence length="188" mass="20735">MEVVQENVNNDNSQQYCGIANPRQHHRQQSVPQRQPNAASYFPQPSFHPALAMHMQSQEQLPIGNSTETRDSFNTTNNTKQNVGNDSSSSLRYEGPDRQGRSRRRKEPYPSSMPAHFNGHTQLNQMAQGSVNVAPGDVSAMPQVMQMALQPPAATAAQDVDEVPTVAIDVEKEDGELDELDDSGSSFE</sequence>
<feature type="region of interest" description="Disordered" evidence="1">
    <location>
        <begin position="1"/>
        <end position="45"/>
    </location>
</feature>
<evidence type="ECO:0000313" key="2">
    <source>
        <dbReference type="EMBL" id="KAF4620593.1"/>
    </source>
</evidence>